<evidence type="ECO:0000313" key="2">
    <source>
        <dbReference type="Proteomes" id="UP000799757"/>
    </source>
</evidence>
<dbReference type="EMBL" id="MU002165">
    <property type="protein sequence ID" value="KAF2789064.1"/>
    <property type="molecule type" value="Genomic_DNA"/>
</dbReference>
<dbReference type="Proteomes" id="UP000799757">
    <property type="component" value="Unassembled WGS sequence"/>
</dbReference>
<dbReference type="OrthoDB" id="4158087at2759"/>
<reference evidence="1" key="1">
    <citation type="journal article" date="2020" name="Stud. Mycol.">
        <title>101 Dothideomycetes genomes: a test case for predicting lifestyles and emergence of pathogens.</title>
        <authorList>
            <person name="Haridas S."/>
            <person name="Albert R."/>
            <person name="Binder M."/>
            <person name="Bloem J."/>
            <person name="Labutti K."/>
            <person name="Salamov A."/>
            <person name="Andreopoulos B."/>
            <person name="Baker S."/>
            <person name="Barry K."/>
            <person name="Bills G."/>
            <person name="Bluhm B."/>
            <person name="Cannon C."/>
            <person name="Castanera R."/>
            <person name="Culley D."/>
            <person name="Daum C."/>
            <person name="Ezra D."/>
            <person name="Gonzalez J."/>
            <person name="Henrissat B."/>
            <person name="Kuo A."/>
            <person name="Liang C."/>
            <person name="Lipzen A."/>
            <person name="Lutzoni F."/>
            <person name="Magnuson J."/>
            <person name="Mondo S."/>
            <person name="Nolan M."/>
            <person name="Ohm R."/>
            <person name="Pangilinan J."/>
            <person name="Park H.-J."/>
            <person name="Ramirez L."/>
            <person name="Alfaro M."/>
            <person name="Sun H."/>
            <person name="Tritt A."/>
            <person name="Yoshinaga Y."/>
            <person name="Zwiers L.-H."/>
            <person name="Turgeon B."/>
            <person name="Goodwin S."/>
            <person name="Spatafora J."/>
            <person name="Crous P."/>
            <person name="Grigoriev I."/>
        </authorList>
    </citation>
    <scope>NUCLEOTIDE SEQUENCE</scope>
    <source>
        <strain evidence="1">CBS 109.77</strain>
    </source>
</reference>
<dbReference type="PANTHER" id="PTHR37540:SF5">
    <property type="entry name" value="TRANSCRIPTION FACTOR DOMAIN-CONTAINING PROTEIN"/>
    <property type="match status" value="1"/>
</dbReference>
<organism evidence="1 2">
    <name type="scientific">Melanomma pulvis-pyrius CBS 109.77</name>
    <dbReference type="NCBI Taxonomy" id="1314802"/>
    <lineage>
        <taxon>Eukaryota</taxon>
        <taxon>Fungi</taxon>
        <taxon>Dikarya</taxon>
        <taxon>Ascomycota</taxon>
        <taxon>Pezizomycotina</taxon>
        <taxon>Dothideomycetes</taxon>
        <taxon>Pleosporomycetidae</taxon>
        <taxon>Pleosporales</taxon>
        <taxon>Melanommataceae</taxon>
        <taxon>Melanomma</taxon>
    </lineage>
</organism>
<evidence type="ECO:0000313" key="1">
    <source>
        <dbReference type="EMBL" id="KAF2789064.1"/>
    </source>
</evidence>
<name>A0A6A6WYS2_9PLEO</name>
<gene>
    <name evidence="1" type="ORF">K505DRAFT_313821</name>
</gene>
<sequence>MPQHHSAGVQLPFITSTGFAHRGGVNLVSRHTIRSIAGKYGKLSTIVPQQKATEGTARAEYQVVKKKYTSKIKLNTWKHKSGRKKKAKEHEISENRSLLILELDPANPLPILSFPGTAAILKFWHSEMITNNFALNPDGDWYESIREDSAALHAMISVVGSIQTLHRGNKEGINELRHQAEAVRLINRQLTSKDGYLSDGVIAAAAVLVNQEALGDSFFRARVHMEGLAGMIEIRGGLENMKCRVVLKRIITYADFCFSSAWGQPLQFPTIRSLVSTCDTEGSDRFSDLRLKSAWSRGPRTSDLYGDIFDALELLHSITCRIVEAPTRNYDKTKLSNSIYLVEHQLCRMNSASISAVEPRCLDLAAPLAAAAHLFLHLGVRNIPANARRHRFLFHRLYMSLPQNLTLGSLGEAPRAGVVLLLWVYAIGAVNEADHIAYGIYLIQIKQSCLVLGVRCYAEFKDCIKDVLWMDPFCEEHMMRIWHNAEGGVIIPAEIGGAIRKGSEFACSEVDY</sequence>
<proteinExistence type="predicted"/>
<dbReference type="AlphaFoldDB" id="A0A6A6WYS2"/>
<dbReference type="PANTHER" id="PTHR37540">
    <property type="entry name" value="TRANSCRIPTION FACTOR (ACR-2), PUTATIVE-RELATED-RELATED"/>
    <property type="match status" value="1"/>
</dbReference>
<accession>A0A6A6WYS2</accession>
<keyword evidence="2" id="KW-1185">Reference proteome</keyword>
<protein>
    <submittedName>
        <fullName evidence="1">Uncharacterized protein</fullName>
    </submittedName>
</protein>